<dbReference type="WBParaSite" id="BTMF_0001637601-mRNA-1">
    <property type="protein sequence ID" value="BTMF_0001637601-mRNA-1"/>
    <property type="gene ID" value="BTMF_0001637601"/>
</dbReference>
<keyword evidence="3" id="KW-1185">Reference proteome</keyword>
<feature type="compositionally biased region" description="Gly residues" evidence="1">
    <location>
        <begin position="1"/>
        <end position="12"/>
    </location>
</feature>
<gene>
    <name evidence="2" type="ORF">BTMF_LOCUS14356</name>
</gene>
<sequence length="174" mass="20046">MSVFKRGGGGTKSGRTTTTRKSSGLKSDLKSAFENGIAKRISSSSDRSFDCNSNENSSTSRSTFDFTRFEHTLKSVSSSSLQITEDDATIKSVKPVESISTSDSLILKLYHLRYLRDVRKDHFWFLSISIPFHFRWKLLITTYKLEHLLQLDSGRIDFFFFFFVILSLYTNFRF</sequence>
<reference evidence="4" key="1">
    <citation type="submission" date="2017-02" db="UniProtKB">
        <authorList>
            <consortium name="WormBaseParasite"/>
        </authorList>
    </citation>
    <scope>IDENTIFICATION</scope>
</reference>
<dbReference type="AlphaFoldDB" id="A0A0R3R8M0"/>
<feature type="region of interest" description="Disordered" evidence="1">
    <location>
        <begin position="41"/>
        <end position="61"/>
    </location>
</feature>
<feature type="region of interest" description="Disordered" evidence="1">
    <location>
        <begin position="1"/>
        <end position="28"/>
    </location>
</feature>
<name>A0A0R3R8M0_9BILA</name>
<feature type="compositionally biased region" description="Low complexity" evidence="1">
    <location>
        <begin position="42"/>
        <end position="61"/>
    </location>
</feature>
<dbReference type="Proteomes" id="UP000280834">
    <property type="component" value="Unassembled WGS sequence"/>
</dbReference>
<organism evidence="4">
    <name type="scientific">Brugia timori</name>
    <dbReference type="NCBI Taxonomy" id="42155"/>
    <lineage>
        <taxon>Eukaryota</taxon>
        <taxon>Metazoa</taxon>
        <taxon>Ecdysozoa</taxon>
        <taxon>Nematoda</taxon>
        <taxon>Chromadorea</taxon>
        <taxon>Rhabditida</taxon>
        <taxon>Spirurina</taxon>
        <taxon>Spiruromorpha</taxon>
        <taxon>Filarioidea</taxon>
        <taxon>Onchocercidae</taxon>
        <taxon>Brugia</taxon>
    </lineage>
</organism>
<evidence type="ECO:0000313" key="3">
    <source>
        <dbReference type="Proteomes" id="UP000280834"/>
    </source>
</evidence>
<evidence type="ECO:0000313" key="2">
    <source>
        <dbReference type="EMBL" id="VDO49116.1"/>
    </source>
</evidence>
<reference evidence="2 3" key="2">
    <citation type="submission" date="2018-11" db="EMBL/GenBank/DDBJ databases">
        <authorList>
            <consortium name="Pathogen Informatics"/>
        </authorList>
    </citation>
    <scope>NUCLEOTIDE SEQUENCE [LARGE SCALE GENOMIC DNA]</scope>
</reference>
<evidence type="ECO:0000313" key="4">
    <source>
        <dbReference type="WBParaSite" id="BTMF_0001637601-mRNA-1"/>
    </source>
</evidence>
<evidence type="ECO:0000256" key="1">
    <source>
        <dbReference type="SAM" id="MobiDB-lite"/>
    </source>
</evidence>
<protein>
    <submittedName>
        <fullName evidence="2 4">Uncharacterized protein</fullName>
    </submittedName>
</protein>
<dbReference type="EMBL" id="UZAG01021099">
    <property type="protein sequence ID" value="VDO49116.1"/>
    <property type="molecule type" value="Genomic_DNA"/>
</dbReference>
<accession>A0A0R3R8M0</accession>
<proteinExistence type="predicted"/>
<feature type="compositionally biased region" description="Low complexity" evidence="1">
    <location>
        <begin position="13"/>
        <end position="24"/>
    </location>
</feature>
<dbReference type="STRING" id="42155.A0A0R3R8M0"/>